<proteinExistence type="predicted"/>
<dbReference type="EMBL" id="JAUSQZ010000001">
    <property type="protein sequence ID" value="MDP9830114.1"/>
    <property type="molecule type" value="Genomic_DNA"/>
</dbReference>
<protein>
    <submittedName>
        <fullName evidence="2">Uncharacterized protein</fullName>
    </submittedName>
</protein>
<evidence type="ECO:0000313" key="2">
    <source>
        <dbReference type="EMBL" id="MDP9830114.1"/>
    </source>
</evidence>
<feature type="region of interest" description="Disordered" evidence="1">
    <location>
        <begin position="1"/>
        <end position="59"/>
    </location>
</feature>
<comment type="caution">
    <text evidence="2">The sequence shown here is derived from an EMBL/GenBank/DDBJ whole genome shotgun (WGS) entry which is preliminary data.</text>
</comment>
<evidence type="ECO:0000256" key="1">
    <source>
        <dbReference type="SAM" id="MobiDB-lite"/>
    </source>
</evidence>
<accession>A0ABT9PCJ0</accession>
<evidence type="ECO:0000313" key="3">
    <source>
        <dbReference type="Proteomes" id="UP001235712"/>
    </source>
</evidence>
<organism evidence="2 3">
    <name type="scientific">Kineosporia succinea</name>
    <dbReference type="NCBI Taxonomy" id="84632"/>
    <lineage>
        <taxon>Bacteria</taxon>
        <taxon>Bacillati</taxon>
        <taxon>Actinomycetota</taxon>
        <taxon>Actinomycetes</taxon>
        <taxon>Kineosporiales</taxon>
        <taxon>Kineosporiaceae</taxon>
        <taxon>Kineosporia</taxon>
    </lineage>
</organism>
<keyword evidence="3" id="KW-1185">Reference proteome</keyword>
<name>A0ABT9PCJ0_9ACTN</name>
<sequence length="92" mass="9947">MTPPKTKRKVVPEVEKTPEPKVTATPGPGPRASVPRRGLTTPPTAGTPRPVPIPTDHHLDSGLVDYGMWVERSAQEGVIPRPAGTRRGRIWA</sequence>
<gene>
    <name evidence="2" type="ORF">J2S57_005863</name>
</gene>
<dbReference type="RefSeq" id="WP_307248982.1">
    <property type="nucleotide sequence ID" value="NZ_JAUSQZ010000001.1"/>
</dbReference>
<dbReference type="Proteomes" id="UP001235712">
    <property type="component" value="Unassembled WGS sequence"/>
</dbReference>
<feature type="compositionally biased region" description="Basic and acidic residues" evidence="1">
    <location>
        <begin position="10"/>
        <end position="19"/>
    </location>
</feature>
<reference evidence="2 3" key="1">
    <citation type="submission" date="2023-07" db="EMBL/GenBank/DDBJ databases">
        <title>Sequencing the genomes of 1000 actinobacteria strains.</title>
        <authorList>
            <person name="Klenk H.-P."/>
        </authorList>
    </citation>
    <scope>NUCLEOTIDE SEQUENCE [LARGE SCALE GENOMIC DNA]</scope>
    <source>
        <strain evidence="2 3">DSM 44388</strain>
    </source>
</reference>